<dbReference type="EMBL" id="KX397367">
    <property type="protein sequence ID" value="ANZ48894.1"/>
    <property type="molecule type" value="Genomic_DNA"/>
</dbReference>
<protein>
    <submittedName>
        <fullName evidence="1">Putative DNA-directed RNA polymerase beta subunit</fullName>
    </submittedName>
</protein>
<proteinExistence type="predicted"/>
<evidence type="ECO:0000313" key="2">
    <source>
        <dbReference type="Proteomes" id="UP000201594"/>
    </source>
</evidence>
<dbReference type="Proteomes" id="UP000201594">
    <property type="component" value="Segment"/>
</dbReference>
<dbReference type="KEGG" id="vg:29061648"/>
<name>A0A1B2ICF3_9CAUD</name>
<gene>
    <name evidence="1" type="ORF">EARLPHILLIPIV_44</name>
</gene>
<sequence>MDKLHYLIAACNSHAWKRLTWRMSIFNVCRWPEGVTPKAYDLNFIEGIPHFWNIDEDSLGNWEAIAGAKKDEELFWPEEEIAIKAGYYPGLDKDLITSAGRYVANWIVVYFSVGTRLPYLEEGKSFLVYEKELYSRCLAYGTDNPDDQEALRPSHVAAFIQGLSEIAPMCKAIAPTGTLRSLQTHPDLYKVRDALLEKHKDELDDPAVIVKIQKVLDDMDTEWLQGDQSIEFYSSKKSRMRRRKLLIMHGIEASFKEGGDYTLIPTSLIEGGDLTKLVEKFNGVREGSFSRGAETAKGGEQVRIIQMIFQNHRITDDDCGTKLTHLVFINEANVKRYVGMNMVETGKKTQLTEEMLKGLVGKAIRIRRPILCQRGHVDTCAGCSSAAKSKEERAIAADISGAMSNVMLNAMGAMHGRDTVVAEFKPRFHIT</sequence>
<reference evidence="2" key="1">
    <citation type="submission" date="2016-06" db="EMBL/GenBank/DDBJ databases">
        <authorList>
            <person name="Berg J.A."/>
            <person name="Buchanan A.L."/>
            <person name="Choi M.C."/>
            <person name="Sharma R."/>
            <person name="Tatlow P."/>
            <person name="Allen R.C."/>
            <person name="Bloomfield T.J."/>
            <person name="Buhler B."/>
            <person name="Bybee R.N."/>
            <person name="Duncan S."/>
            <person name="Fuhriman D.A."/>
            <person name="Harris N."/>
            <person name="Hilton J.A."/>
            <person name="Hurst E."/>
            <person name="James B.D."/>
            <person name="Knabe B.K."/>
            <person name="Pollock S.V."/>
            <person name="Ririe D.B."/>
            <person name="Rogers S.L."/>
            <person name="Stephenson M.B."/>
            <person name="Thompson S.E."/>
            <person name="Usher B.K."/>
            <person name="Ward A.T."/>
            <person name="Webb C.J."/>
            <person name="Wells M.J."/>
            <person name="Wright C.K."/>
            <person name="Breakwell D.P."/>
            <person name="Hope S."/>
            <person name="Grose J.H."/>
        </authorList>
    </citation>
    <scope>NUCLEOTIDE SEQUENCE [LARGE SCALE GENOMIC DNA]</scope>
</reference>
<dbReference type="OrthoDB" id="3171at10239"/>
<accession>A0A1B2ICF3</accession>
<organism evidence="1 2">
    <name type="scientific">Erwinia phage vB_EamM_EarlPhillipIV</name>
    <dbReference type="NCBI Taxonomy" id="1883372"/>
    <lineage>
        <taxon>Viruses</taxon>
        <taxon>Duplodnaviria</taxon>
        <taxon>Heunggongvirae</taxon>
        <taxon>Uroviricota</taxon>
        <taxon>Caudoviricetes</taxon>
        <taxon>Chimalliviridae</taxon>
        <taxon>Derbicusvirus</taxon>
        <taxon>Derbicusvirus derbicus</taxon>
    </lineage>
</organism>
<dbReference type="RefSeq" id="YP_009278356.1">
    <property type="nucleotide sequence ID" value="NC_031007.1"/>
</dbReference>
<keyword evidence="1" id="KW-0804">Transcription</keyword>
<dbReference type="GO" id="GO:0000428">
    <property type="term" value="C:DNA-directed RNA polymerase complex"/>
    <property type="evidence" value="ECO:0007669"/>
    <property type="project" value="UniProtKB-KW"/>
</dbReference>
<evidence type="ECO:0000313" key="1">
    <source>
        <dbReference type="EMBL" id="ANZ48894.1"/>
    </source>
</evidence>
<dbReference type="GeneID" id="29061648"/>
<keyword evidence="1" id="KW-0240">DNA-directed RNA polymerase</keyword>